<gene>
    <name evidence="1" type="ORF">ACFSYJ_18230</name>
</gene>
<comment type="caution">
    <text evidence="1">The sequence shown here is derived from an EMBL/GenBank/DDBJ whole genome shotgun (WGS) entry which is preliminary data.</text>
</comment>
<evidence type="ECO:0000313" key="2">
    <source>
        <dbReference type="Proteomes" id="UP001597419"/>
    </source>
</evidence>
<accession>A0ABW5GI70</accession>
<dbReference type="Proteomes" id="UP001597419">
    <property type="component" value="Unassembled WGS sequence"/>
</dbReference>
<evidence type="ECO:0000313" key="1">
    <source>
        <dbReference type="EMBL" id="MFD2460552.1"/>
    </source>
</evidence>
<dbReference type="RefSeq" id="WP_345393689.1">
    <property type="nucleotide sequence ID" value="NZ_BAABHG010000006.1"/>
</dbReference>
<organism evidence="1 2">
    <name type="scientific">Amycolatopsis samaneae</name>
    <dbReference type="NCBI Taxonomy" id="664691"/>
    <lineage>
        <taxon>Bacteria</taxon>
        <taxon>Bacillati</taxon>
        <taxon>Actinomycetota</taxon>
        <taxon>Actinomycetes</taxon>
        <taxon>Pseudonocardiales</taxon>
        <taxon>Pseudonocardiaceae</taxon>
        <taxon>Amycolatopsis</taxon>
    </lineage>
</organism>
<reference evidence="2" key="1">
    <citation type="journal article" date="2019" name="Int. J. Syst. Evol. Microbiol.">
        <title>The Global Catalogue of Microorganisms (GCM) 10K type strain sequencing project: providing services to taxonomists for standard genome sequencing and annotation.</title>
        <authorList>
            <consortium name="The Broad Institute Genomics Platform"/>
            <consortium name="The Broad Institute Genome Sequencing Center for Infectious Disease"/>
            <person name="Wu L."/>
            <person name="Ma J."/>
        </authorList>
    </citation>
    <scope>NUCLEOTIDE SEQUENCE [LARGE SCALE GENOMIC DNA]</scope>
    <source>
        <strain evidence="2">CGMCC 4.7643</strain>
    </source>
</reference>
<keyword evidence="2" id="KW-1185">Reference proteome</keyword>
<name>A0ABW5GI70_9PSEU</name>
<sequence length="239" mass="26923">MRADDQARVQDTWYVPLFYCVLAAAQAVNSPSDLASVPLRLGENIYALAAWIDKTLDEYSDIEASTRLMRRLTMKFKEGTPIPDSFYPPHAAPPELRDALNLITQDPHGRPLRGKMAQIIEEIVAIASQKRTAAEVVEYADILQREAVAAADWFSLPFAFRTQSLQVKFSRFATTLFTAGLYYDAAIDMEDDFRAGLLTLVPTRRAKVTLLYLALKNLVASTLRYPRPTIKYYQALKAL</sequence>
<dbReference type="EMBL" id="JBHUKU010000009">
    <property type="protein sequence ID" value="MFD2460552.1"/>
    <property type="molecule type" value="Genomic_DNA"/>
</dbReference>
<proteinExistence type="predicted"/>
<protein>
    <submittedName>
        <fullName evidence="1">Uncharacterized protein</fullName>
    </submittedName>
</protein>